<feature type="chain" id="PRO_5024386718" description="RNA-directed DNA polymerase" evidence="3">
    <location>
        <begin position="20"/>
        <end position="731"/>
    </location>
</feature>
<evidence type="ECO:0000313" key="5">
    <source>
        <dbReference type="Proteomes" id="UP000046395"/>
    </source>
</evidence>
<dbReference type="FunFam" id="3.30.70.270:FF:000020">
    <property type="entry name" value="Transposon Tf2-6 polyprotein-like Protein"/>
    <property type="match status" value="1"/>
</dbReference>
<dbReference type="Gene3D" id="1.10.340.70">
    <property type="match status" value="1"/>
</dbReference>
<evidence type="ECO:0000313" key="6">
    <source>
        <dbReference type="WBParaSite" id="TMUE_1000004379.1"/>
    </source>
</evidence>
<evidence type="ECO:0000256" key="3">
    <source>
        <dbReference type="SAM" id="SignalP"/>
    </source>
</evidence>
<dbReference type="GO" id="GO:0042575">
    <property type="term" value="C:DNA polymerase complex"/>
    <property type="evidence" value="ECO:0007669"/>
    <property type="project" value="UniProtKB-ARBA"/>
</dbReference>
<dbReference type="InterPro" id="IPR041577">
    <property type="entry name" value="RT_RNaseH_2"/>
</dbReference>
<dbReference type="SUPFAM" id="SSF53098">
    <property type="entry name" value="Ribonuclease H-like"/>
    <property type="match status" value="1"/>
</dbReference>
<dbReference type="WBParaSite" id="TMUE_1000004379.1">
    <property type="protein sequence ID" value="TMUE_1000004379.1"/>
    <property type="gene ID" value="WBGene00298935"/>
</dbReference>
<dbReference type="InterPro" id="IPR043502">
    <property type="entry name" value="DNA/RNA_pol_sf"/>
</dbReference>
<sequence length="731" mass="82268">MPSGIVSQQLDLQFMLVLAAFLQNAWKPPALHFIACWHHPPFEEHVGISAPHDDILVASPSLQEHLVHLHEVFHRLAANGLILNLEKCEFLVSSLQFLGHELDCNGIKPTDSRVQHLQSFPKPSSIRQLRQYLGMINFYHRFIPGCAALIKPLHRMLTDQRNQQALHWSDEQTAAFQRAKTALANATLLSHPVPNAEISIMVDASDNAVGAVLQQKVGDAWKPISFFSKALRPTETRYSTYSRELLAIYLAVKHFRYFVEGRPFHIITDHFPLTYATSATHDRHSPRQARHWDFILQFTSDIRHVEGRCNPVADALSRVDTSPISHVTLSPIPFDQIAAAQVEDEELKQLRSNPMFSFESVVLPMATDPLVCDTSTGSPRPFVPAQFRHAIFLSLHALSHPGVHATQDLVTKRFLWPSMNRDIRHWTRTCVACQRSKTSTNTVTPLQPFPPPSGRFEHIHLDLVGPFPVSEGCRYLLTCIDRFTRWPEAIPIADMTAETVASAFINCWISRFGVPATVTTDRGRQFESRLWQHLMKMLGCKRTRTTSYHPISNGLNERFHRQLKASIVANGDRKHWTKRLPLIMLGLRAALKRDIGCSAAELVYGTALRLPRYTSIRRERFAGERFAASVSPWWHCLGCQACRHNRLPLLSGPISLIDGSSPIYTSFLQLSGLCSMLSNGVACNFGGLNLTYKLSYPITLLLSQSFSQLSGSSPMCMSFLPLSGPCSMFPL</sequence>
<dbReference type="InterPro" id="IPR041588">
    <property type="entry name" value="Integrase_H2C2"/>
</dbReference>
<dbReference type="STRING" id="70415.A0A5S6QAZ0"/>
<dbReference type="CDD" id="cd09274">
    <property type="entry name" value="RNase_HI_RT_Ty3"/>
    <property type="match status" value="1"/>
</dbReference>
<keyword evidence="3" id="KW-0732">Signal</keyword>
<dbReference type="Pfam" id="PF17921">
    <property type="entry name" value="Integrase_H2C2"/>
    <property type="match status" value="1"/>
</dbReference>
<reference evidence="6" key="1">
    <citation type="submission" date="2019-12" db="UniProtKB">
        <authorList>
            <consortium name="WormBaseParasite"/>
        </authorList>
    </citation>
    <scope>IDENTIFICATION</scope>
</reference>
<dbReference type="Gene3D" id="3.30.70.270">
    <property type="match status" value="2"/>
</dbReference>
<proteinExistence type="predicted"/>
<evidence type="ECO:0000256" key="2">
    <source>
        <dbReference type="ARBA" id="ARBA00023268"/>
    </source>
</evidence>
<dbReference type="EC" id="2.7.7.49" evidence="1"/>
<name>A0A5S6QAZ0_TRIMR</name>
<keyword evidence="2" id="KW-0511">Multifunctional enzyme</keyword>
<dbReference type="FunFam" id="3.30.420.10:FF:000032">
    <property type="entry name" value="Retrovirus-related Pol polyprotein from transposon 297-like Protein"/>
    <property type="match status" value="1"/>
</dbReference>
<dbReference type="PROSITE" id="PS50994">
    <property type="entry name" value="INTEGRASE"/>
    <property type="match status" value="1"/>
</dbReference>
<protein>
    <recommendedName>
        <fullName evidence="1">RNA-directed DNA polymerase</fullName>
        <ecNumber evidence="1">2.7.7.49</ecNumber>
    </recommendedName>
</protein>
<dbReference type="Pfam" id="PF17919">
    <property type="entry name" value="RT_RNaseH_2"/>
    <property type="match status" value="1"/>
</dbReference>
<dbReference type="PANTHER" id="PTHR37984">
    <property type="entry name" value="PROTEIN CBG26694"/>
    <property type="match status" value="1"/>
</dbReference>
<organism evidence="5 6">
    <name type="scientific">Trichuris muris</name>
    <name type="common">Mouse whipworm</name>
    <dbReference type="NCBI Taxonomy" id="70415"/>
    <lineage>
        <taxon>Eukaryota</taxon>
        <taxon>Metazoa</taxon>
        <taxon>Ecdysozoa</taxon>
        <taxon>Nematoda</taxon>
        <taxon>Enoplea</taxon>
        <taxon>Dorylaimia</taxon>
        <taxon>Trichinellida</taxon>
        <taxon>Trichuridae</taxon>
        <taxon>Trichuris</taxon>
    </lineage>
</organism>
<dbReference type="GO" id="GO:0003964">
    <property type="term" value="F:RNA-directed DNA polymerase activity"/>
    <property type="evidence" value="ECO:0007669"/>
    <property type="project" value="UniProtKB-EC"/>
</dbReference>
<dbReference type="Pfam" id="PF00665">
    <property type="entry name" value="rve"/>
    <property type="match status" value="1"/>
</dbReference>
<dbReference type="GO" id="GO:0003676">
    <property type="term" value="F:nucleic acid binding"/>
    <property type="evidence" value="ECO:0007669"/>
    <property type="project" value="InterPro"/>
</dbReference>
<dbReference type="Gene3D" id="3.30.420.10">
    <property type="entry name" value="Ribonuclease H-like superfamily/Ribonuclease H"/>
    <property type="match status" value="1"/>
</dbReference>
<dbReference type="InterPro" id="IPR012337">
    <property type="entry name" value="RNaseH-like_sf"/>
</dbReference>
<accession>A0A5S6QAZ0</accession>
<dbReference type="InterPro" id="IPR000477">
    <property type="entry name" value="RT_dom"/>
</dbReference>
<evidence type="ECO:0000259" key="4">
    <source>
        <dbReference type="PROSITE" id="PS50994"/>
    </source>
</evidence>
<dbReference type="AlphaFoldDB" id="A0A5S6QAZ0"/>
<dbReference type="FunFam" id="1.10.340.70:FF:000006">
    <property type="entry name" value="Retrovirus-related Pol polyprotein from transposon 297-like Protein"/>
    <property type="match status" value="1"/>
</dbReference>
<dbReference type="InterPro" id="IPR036397">
    <property type="entry name" value="RNaseH_sf"/>
</dbReference>
<dbReference type="InterPro" id="IPR050951">
    <property type="entry name" value="Retrovirus_Pol_polyprotein"/>
</dbReference>
<dbReference type="GO" id="GO:0015074">
    <property type="term" value="P:DNA integration"/>
    <property type="evidence" value="ECO:0007669"/>
    <property type="project" value="InterPro"/>
</dbReference>
<dbReference type="SUPFAM" id="SSF56672">
    <property type="entry name" value="DNA/RNA polymerases"/>
    <property type="match status" value="1"/>
</dbReference>
<dbReference type="InterPro" id="IPR001584">
    <property type="entry name" value="Integrase_cat-core"/>
</dbReference>
<dbReference type="Pfam" id="PF00078">
    <property type="entry name" value="RVT_1"/>
    <property type="match status" value="1"/>
</dbReference>
<dbReference type="Proteomes" id="UP000046395">
    <property type="component" value="Unassembled WGS sequence"/>
</dbReference>
<feature type="signal peptide" evidence="3">
    <location>
        <begin position="1"/>
        <end position="19"/>
    </location>
</feature>
<feature type="domain" description="Integrase catalytic" evidence="4">
    <location>
        <begin position="444"/>
        <end position="619"/>
    </location>
</feature>
<evidence type="ECO:0000256" key="1">
    <source>
        <dbReference type="ARBA" id="ARBA00012493"/>
    </source>
</evidence>
<dbReference type="PANTHER" id="PTHR37984:SF5">
    <property type="entry name" value="PROTEIN NYNRIN-LIKE"/>
    <property type="match status" value="1"/>
</dbReference>
<keyword evidence="5" id="KW-1185">Reference proteome</keyword>
<dbReference type="InterPro" id="IPR043128">
    <property type="entry name" value="Rev_trsase/Diguanyl_cyclase"/>
</dbReference>